<dbReference type="Pfam" id="PF01757">
    <property type="entry name" value="Acyl_transf_3"/>
    <property type="match status" value="1"/>
</dbReference>
<proteinExistence type="predicted"/>
<feature type="transmembrane region" description="Helical" evidence="1">
    <location>
        <begin position="159"/>
        <end position="179"/>
    </location>
</feature>
<evidence type="ECO:0000259" key="2">
    <source>
        <dbReference type="Pfam" id="PF01757"/>
    </source>
</evidence>
<name>A0ABU1T5B2_9SPHI</name>
<reference evidence="3 4" key="1">
    <citation type="submission" date="2023-07" db="EMBL/GenBank/DDBJ databases">
        <title>Sorghum-associated microbial communities from plants grown in Nebraska, USA.</title>
        <authorList>
            <person name="Schachtman D."/>
        </authorList>
    </citation>
    <scope>NUCLEOTIDE SEQUENCE [LARGE SCALE GENOMIC DNA]</scope>
    <source>
        <strain evidence="3 4">3262</strain>
    </source>
</reference>
<evidence type="ECO:0000256" key="1">
    <source>
        <dbReference type="SAM" id="Phobius"/>
    </source>
</evidence>
<feature type="domain" description="Acyltransferase 3" evidence="2">
    <location>
        <begin position="1"/>
        <end position="262"/>
    </location>
</feature>
<dbReference type="InterPro" id="IPR002656">
    <property type="entry name" value="Acyl_transf_3_dom"/>
</dbReference>
<feature type="transmembrane region" description="Helical" evidence="1">
    <location>
        <begin position="247"/>
        <end position="266"/>
    </location>
</feature>
<comment type="caution">
    <text evidence="3">The sequence shown here is derived from an EMBL/GenBank/DDBJ whole genome shotgun (WGS) entry which is preliminary data.</text>
</comment>
<evidence type="ECO:0000313" key="4">
    <source>
        <dbReference type="Proteomes" id="UP001247620"/>
    </source>
</evidence>
<dbReference type="Proteomes" id="UP001247620">
    <property type="component" value="Unassembled WGS sequence"/>
</dbReference>
<sequence length="280" mass="32084">MPIFIGVSGFLFNREKISLITFKELVSKYFFRVMIPWAIAVIGYTIVSNLLEHKSLFSISALLKSFIFPYYHLWFIPAFLSWVFMTWGSKKLNISITALLVISGIISVSFFVLYNYQDTYKTSSAIFKGLIYILKTFRPYFYVFFVFGIYLRNQPEQKLTLSIITATVSFIANILLFFYPNTVATIVFFFLFNLSFLNVLLIKAKAGAFPNSNAVQWLGTNSLGVYLWHVVPILLVTSFVGTQNLPLFYGVTLVAEIIFILIMAQLTKVKSINKYLFGMS</sequence>
<feature type="transmembrane region" description="Helical" evidence="1">
    <location>
        <begin position="126"/>
        <end position="147"/>
    </location>
</feature>
<feature type="transmembrane region" description="Helical" evidence="1">
    <location>
        <begin position="29"/>
        <end position="47"/>
    </location>
</feature>
<keyword evidence="1" id="KW-0472">Membrane</keyword>
<feature type="transmembrane region" description="Helical" evidence="1">
    <location>
        <begin position="223"/>
        <end position="241"/>
    </location>
</feature>
<protein>
    <submittedName>
        <fullName evidence="3">Peptidoglycan/LPS O-acetylase OafA/YrhL</fullName>
    </submittedName>
</protein>
<feature type="transmembrane region" description="Helical" evidence="1">
    <location>
        <begin position="92"/>
        <end position="114"/>
    </location>
</feature>
<gene>
    <name evidence="3" type="ORF">J2W55_000390</name>
</gene>
<feature type="transmembrane region" description="Helical" evidence="1">
    <location>
        <begin position="185"/>
        <end position="202"/>
    </location>
</feature>
<evidence type="ECO:0000313" key="3">
    <source>
        <dbReference type="EMBL" id="MDR6940562.1"/>
    </source>
</evidence>
<feature type="transmembrane region" description="Helical" evidence="1">
    <location>
        <begin position="67"/>
        <end position="85"/>
    </location>
</feature>
<dbReference type="EMBL" id="JAVDUU010000001">
    <property type="protein sequence ID" value="MDR6940562.1"/>
    <property type="molecule type" value="Genomic_DNA"/>
</dbReference>
<organism evidence="3 4">
    <name type="scientific">Mucilaginibacter pocheonensis</name>
    <dbReference type="NCBI Taxonomy" id="398050"/>
    <lineage>
        <taxon>Bacteria</taxon>
        <taxon>Pseudomonadati</taxon>
        <taxon>Bacteroidota</taxon>
        <taxon>Sphingobacteriia</taxon>
        <taxon>Sphingobacteriales</taxon>
        <taxon>Sphingobacteriaceae</taxon>
        <taxon>Mucilaginibacter</taxon>
    </lineage>
</organism>
<keyword evidence="4" id="KW-1185">Reference proteome</keyword>
<keyword evidence="1" id="KW-1133">Transmembrane helix</keyword>
<accession>A0ABU1T5B2</accession>
<keyword evidence="1" id="KW-0812">Transmembrane</keyword>